<accession>A0A4Q4PJU7</accession>
<name>A0A4Q4PJU7_9PLEO</name>
<reference evidence="1" key="1">
    <citation type="submission" date="2017-10" db="EMBL/GenBank/DDBJ databases">
        <authorList>
            <person name="Armitage A.D."/>
            <person name="Barbara D.J."/>
            <person name="Woodhall J.W."/>
            <person name="Sreenivasaprasad S."/>
            <person name="Lane C.R."/>
            <person name="Clarkson J.P."/>
            <person name="Harrison R.J."/>
        </authorList>
    </citation>
    <scope>NUCLEOTIDE SEQUENCE</scope>
    <source>
        <strain evidence="1">FERA 1164</strain>
        <strain evidence="2">FERA 635</strain>
    </source>
</reference>
<keyword evidence="4" id="KW-1185">Reference proteome</keyword>
<comment type="caution">
    <text evidence="1">The sequence shown here is derived from an EMBL/GenBank/DDBJ whole genome shotgun (WGS) entry which is preliminary data.</text>
</comment>
<evidence type="ECO:0000313" key="4">
    <source>
        <dbReference type="Proteomes" id="UP000293195"/>
    </source>
</evidence>
<dbReference type="EMBL" id="PDXF01000011">
    <property type="protein sequence ID" value="RYO04119.1"/>
    <property type="molecule type" value="Genomic_DNA"/>
</dbReference>
<proteinExistence type="predicted"/>
<dbReference type="Proteomes" id="UP000292340">
    <property type="component" value="Unassembled WGS sequence"/>
</dbReference>
<evidence type="ECO:0000313" key="1">
    <source>
        <dbReference type="EMBL" id="RYN36166.1"/>
    </source>
</evidence>
<sequence>MDAFAKTRKIIATGKVPATSQNARPVWRTIAKNVMLEIEAPGN</sequence>
<evidence type="ECO:0000313" key="3">
    <source>
        <dbReference type="Proteomes" id="UP000292340"/>
    </source>
</evidence>
<dbReference type="AlphaFoldDB" id="A0A4Q4PJU7"/>
<protein>
    <submittedName>
        <fullName evidence="1">Uncharacterized protein</fullName>
    </submittedName>
</protein>
<reference evidence="1 4" key="2">
    <citation type="journal article" date="2019" name="bioRxiv">
        <title>Genomics, evolutionary history and diagnostics of the Alternaria alternata species group including apple and Asian pear pathotypes.</title>
        <authorList>
            <person name="Armitage A.D."/>
            <person name="Cockerton H.M."/>
            <person name="Sreenivasaprasad S."/>
            <person name="Woodhall J.W."/>
            <person name="Lane C.R."/>
            <person name="Harrison R.J."/>
            <person name="Clarkson J.P."/>
        </authorList>
    </citation>
    <scope>NUCLEOTIDE SEQUENCE</scope>
    <source>
        <strain evidence="1">FERA 1164</strain>
        <strain evidence="4">FERA 635</strain>
    </source>
</reference>
<organism evidence="1 3">
    <name type="scientific">Alternaria tenuissima</name>
    <dbReference type="NCBI Taxonomy" id="119927"/>
    <lineage>
        <taxon>Eukaryota</taxon>
        <taxon>Fungi</taxon>
        <taxon>Dikarya</taxon>
        <taxon>Ascomycota</taxon>
        <taxon>Pezizomycotina</taxon>
        <taxon>Dothideomycetes</taxon>
        <taxon>Pleosporomycetidae</taxon>
        <taxon>Pleosporales</taxon>
        <taxon>Pleosporineae</taxon>
        <taxon>Pleosporaceae</taxon>
        <taxon>Alternaria</taxon>
        <taxon>Alternaria sect. Alternaria</taxon>
        <taxon>Alternaria alternata complex</taxon>
    </lineage>
</organism>
<gene>
    <name evidence="1" type="ORF">AA0115_g1572</name>
    <name evidence="2" type="ORF">AA0119_g4072</name>
</gene>
<dbReference type="EMBL" id="PDXB01000003">
    <property type="protein sequence ID" value="RYN36166.1"/>
    <property type="molecule type" value="Genomic_DNA"/>
</dbReference>
<dbReference type="Proteomes" id="UP000293195">
    <property type="component" value="Unassembled WGS sequence"/>
</dbReference>
<evidence type="ECO:0000313" key="2">
    <source>
        <dbReference type="EMBL" id="RYO04119.1"/>
    </source>
</evidence>